<dbReference type="Pfam" id="PF00089">
    <property type="entry name" value="Trypsin"/>
    <property type="match status" value="1"/>
</dbReference>
<keyword evidence="2 12" id="KW-0479">Metal-binding</keyword>
<dbReference type="EnsemblMetazoa" id="AEPI003516-RA">
    <property type="protein sequence ID" value="AEPI003516-PA"/>
    <property type="gene ID" value="AEPI003516"/>
</dbReference>
<evidence type="ECO:0000259" key="15">
    <source>
        <dbReference type="PROSITE" id="PS50240"/>
    </source>
</evidence>
<evidence type="ECO:0000256" key="5">
    <source>
        <dbReference type="ARBA" id="ARBA00022825"/>
    </source>
</evidence>
<dbReference type="PROSITE" id="PS50240">
    <property type="entry name" value="TRYPSIN_DOM"/>
    <property type="match status" value="1"/>
</dbReference>
<dbReference type="GO" id="GO:0004252">
    <property type="term" value="F:serine-type endopeptidase activity"/>
    <property type="evidence" value="ECO:0007669"/>
    <property type="project" value="InterPro"/>
</dbReference>
<dbReference type="InterPro" id="IPR001254">
    <property type="entry name" value="Trypsin_dom"/>
</dbReference>
<comment type="caution">
    <text evidence="12">Lacks conserved residue(s) required for the propagation of feature annotation.</text>
</comment>
<evidence type="ECO:0000256" key="14">
    <source>
        <dbReference type="SAM" id="SignalP"/>
    </source>
</evidence>
<reference evidence="18" key="1">
    <citation type="submission" date="2013-03" db="EMBL/GenBank/DDBJ databases">
        <title>The Genome Sequence of Anopheles epiroticus epiroticus2.</title>
        <authorList>
            <consortium name="The Broad Institute Genomics Platform"/>
            <person name="Neafsey D.E."/>
            <person name="Howell P."/>
            <person name="Walker B."/>
            <person name="Young S.K."/>
            <person name="Zeng Q."/>
            <person name="Gargeya S."/>
            <person name="Fitzgerald M."/>
            <person name="Haas B."/>
            <person name="Abouelleil A."/>
            <person name="Allen A.W."/>
            <person name="Alvarado L."/>
            <person name="Arachchi H.M."/>
            <person name="Berlin A.M."/>
            <person name="Chapman S.B."/>
            <person name="Gainer-Dewar J."/>
            <person name="Goldberg J."/>
            <person name="Griggs A."/>
            <person name="Gujja S."/>
            <person name="Hansen M."/>
            <person name="Howarth C."/>
            <person name="Imamovic A."/>
            <person name="Ireland A."/>
            <person name="Larimer J."/>
            <person name="McCowan C."/>
            <person name="Murphy C."/>
            <person name="Pearson M."/>
            <person name="Poon T.W."/>
            <person name="Priest M."/>
            <person name="Roberts A."/>
            <person name="Saif S."/>
            <person name="Shea T."/>
            <person name="Sisk P."/>
            <person name="Sykes S."/>
            <person name="Wortman J."/>
            <person name="Nusbaum C."/>
            <person name="Birren B."/>
        </authorList>
    </citation>
    <scope>NUCLEOTIDE SEQUENCE [LARGE SCALE GENOMIC DNA]</scope>
    <source>
        <strain evidence="18">Epiroticus2</strain>
    </source>
</reference>
<dbReference type="Proteomes" id="UP000075885">
    <property type="component" value="Unassembled WGS sequence"/>
</dbReference>
<feature type="active site" evidence="12">
    <location>
        <position position="159"/>
    </location>
</feature>
<dbReference type="InterPro" id="IPR006026">
    <property type="entry name" value="Peptidase_Metallo"/>
</dbReference>
<feature type="binding site" evidence="12">
    <location>
        <position position="396"/>
    </location>
    <ligand>
        <name>Zn(2+)</name>
        <dbReference type="ChEBI" id="CHEBI:29105"/>
        <note>catalytic</note>
    </ligand>
</feature>
<dbReference type="Gene3D" id="3.40.390.10">
    <property type="entry name" value="Collagenase (Catalytic Domain)"/>
    <property type="match status" value="2"/>
</dbReference>
<dbReference type="FunFam" id="2.40.10.10:FF:000034">
    <property type="entry name" value="Eupolytin"/>
    <property type="match status" value="1"/>
</dbReference>
<evidence type="ECO:0000256" key="2">
    <source>
        <dbReference type="ARBA" id="ARBA00022723"/>
    </source>
</evidence>
<evidence type="ECO:0000259" key="16">
    <source>
        <dbReference type="PROSITE" id="PS51864"/>
    </source>
</evidence>
<feature type="domain" description="Peptidase S1" evidence="15">
    <location>
        <begin position="496"/>
        <end position="720"/>
    </location>
</feature>
<evidence type="ECO:0000256" key="13">
    <source>
        <dbReference type="RuleBase" id="RU363034"/>
    </source>
</evidence>
<accession>A0A182P9B2</accession>
<reference evidence="17" key="2">
    <citation type="submission" date="2020-05" db="UniProtKB">
        <authorList>
            <consortium name="EnsemblMetazoa"/>
        </authorList>
    </citation>
    <scope>IDENTIFICATION</scope>
    <source>
        <strain evidence="17">Epiroticus2</strain>
    </source>
</reference>
<dbReference type="VEuPathDB" id="VectorBase:AEPI003516"/>
<dbReference type="SMART" id="SM00020">
    <property type="entry name" value="Tryp_SPc"/>
    <property type="match status" value="1"/>
</dbReference>
<feature type="binding site" evidence="12">
    <location>
        <position position="390"/>
    </location>
    <ligand>
        <name>Zn(2+)</name>
        <dbReference type="ChEBI" id="CHEBI:29105"/>
        <note>catalytic</note>
    </ligand>
</feature>
<proteinExistence type="inferred from homology"/>
<dbReference type="AlphaFoldDB" id="A0A182P9B2"/>
<organism evidence="17 18">
    <name type="scientific">Anopheles epiroticus</name>
    <dbReference type="NCBI Taxonomy" id="199890"/>
    <lineage>
        <taxon>Eukaryota</taxon>
        <taxon>Metazoa</taxon>
        <taxon>Ecdysozoa</taxon>
        <taxon>Arthropoda</taxon>
        <taxon>Hexapoda</taxon>
        <taxon>Insecta</taxon>
        <taxon>Pterygota</taxon>
        <taxon>Neoptera</taxon>
        <taxon>Endopterygota</taxon>
        <taxon>Diptera</taxon>
        <taxon>Nematocera</taxon>
        <taxon>Culicoidea</taxon>
        <taxon>Culicidae</taxon>
        <taxon>Anophelinae</taxon>
        <taxon>Anopheles</taxon>
    </lineage>
</organism>
<protein>
    <recommendedName>
        <fullName evidence="19">Metalloendopeptidase</fullName>
    </recommendedName>
</protein>
<feature type="binding site" evidence="12">
    <location>
        <position position="162"/>
    </location>
    <ligand>
        <name>Zn(2+)</name>
        <dbReference type="ChEBI" id="CHEBI:29105"/>
        <note>catalytic</note>
    </ligand>
</feature>
<feature type="domain" description="Peptidase M12A" evidence="16">
    <location>
        <begin position="293"/>
        <end position="487"/>
    </location>
</feature>
<feature type="signal peptide" evidence="14">
    <location>
        <begin position="1"/>
        <end position="20"/>
    </location>
</feature>
<dbReference type="SMART" id="SM00235">
    <property type="entry name" value="ZnMc"/>
    <property type="match status" value="2"/>
</dbReference>
<dbReference type="GO" id="GO:0008270">
    <property type="term" value="F:zinc ion binding"/>
    <property type="evidence" value="ECO:0007669"/>
    <property type="project" value="UniProtKB-UniRule"/>
</dbReference>
<keyword evidence="10" id="KW-0325">Glycoprotein</keyword>
<dbReference type="InterPro" id="IPR001506">
    <property type="entry name" value="Peptidase_M12A"/>
</dbReference>
<dbReference type="STRING" id="199890.A0A182P9B2"/>
<dbReference type="Pfam" id="PF01400">
    <property type="entry name" value="Astacin"/>
    <property type="match status" value="2"/>
</dbReference>
<dbReference type="SUPFAM" id="SSF50494">
    <property type="entry name" value="Trypsin-like serine proteases"/>
    <property type="match status" value="1"/>
</dbReference>
<evidence type="ECO:0000256" key="10">
    <source>
        <dbReference type="ARBA" id="ARBA00023180"/>
    </source>
</evidence>
<feature type="domain" description="Peptidase M12A" evidence="16">
    <location>
        <begin position="61"/>
        <end position="259"/>
    </location>
</feature>
<evidence type="ECO:0000256" key="11">
    <source>
        <dbReference type="ARBA" id="ARBA00024195"/>
    </source>
</evidence>
<keyword evidence="4 12" id="KW-0378">Hydrolase</keyword>
<evidence type="ECO:0000256" key="7">
    <source>
        <dbReference type="ARBA" id="ARBA00023049"/>
    </source>
</evidence>
<dbReference type="SUPFAM" id="SSF55486">
    <property type="entry name" value="Metalloproteases ('zincins'), catalytic domain"/>
    <property type="match status" value="2"/>
</dbReference>
<evidence type="ECO:0000313" key="18">
    <source>
        <dbReference type="Proteomes" id="UP000075885"/>
    </source>
</evidence>
<evidence type="ECO:0000256" key="3">
    <source>
        <dbReference type="ARBA" id="ARBA00022729"/>
    </source>
</evidence>
<dbReference type="CDD" id="cd00190">
    <property type="entry name" value="Tryp_SPc"/>
    <property type="match status" value="1"/>
</dbReference>
<dbReference type="InterPro" id="IPR033116">
    <property type="entry name" value="TRYPSIN_SER"/>
</dbReference>
<dbReference type="InterPro" id="IPR034035">
    <property type="entry name" value="Astacin-like_dom"/>
</dbReference>
<dbReference type="PROSITE" id="PS00135">
    <property type="entry name" value="TRYPSIN_SER"/>
    <property type="match status" value="1"/>
</dbReference>
<evidence type="ECO:0000256" key="9">
    <source>
        <dbReference type="ARBA" id="ARBA00023157"/>
    </source>
</evidence>
<dbReference type="CDD" id="cd04280">
    <property type="entry name" value="ZnMc_astacin_like"/>
    <property type="match status" value="2"/>
</dbReference>
<feature type="active site" evidence="12">
    <location>
        <position position="387"/>
    </location>
</feature>
<keyword evidence="3 14" id="KW-0732">Signal</keyword>
<sequence length="720" mass="79827">MKSLAAVCIFSMSLLSPLTAGTPIKRTSPIFLERETFYEEAGEHFEGDMILSPEQTEAVKNGYTTVIKDANKWPNNIVFYTIDTTVYNSVHQTSIRTAMDKIEEVSCIRFVPRTTQKGFIFISEITKGECSAFVGYSGTQQTVNLAINGCMSRGTIMHELLHAIGFVHMQSSSERDLYLDIDYNAIIPGREHNFIRYSPNLVDDQGIPYDYDSVMHYASTAFSVDGRATLIPKKKNAVIGQRGTLSTKDIKRLNHLYPNWMEMASKLEEVGGNFEGDIDLTSDQEKAVKYGYTAIIGESFKWPNNIVPYTIDTTAFTISQQNSILSAIQQIELVSCVRFKPRTTEQDYVRVLGGYSGCWASLGRRGGAQTVNLQPNGCMSRGTIIHEFLHALGFVHMQSASDRDFYVTINWNAIQADKSSNFDRYGPTVVDDFGIPYDYESVMHYGPTAFTYNGQNTIIPKIGGVTIGQRVGMSYKDIRRLNSLYPNLPRGQQARIVGGSDTAIENHPYQVSLRRLHKHTCGGAILNANTILTAAHCVDDADLAAADYEVRAGSTFRNEGGQLVTVSEIHTHPNYNDWTLEWDISVLKLASVLQLGAAVQPISLPERGFAIADGTGVSLAGWGSLYYQGPSTNHLQHVTLPIVSNSRCGMAYKNFAPIFPFHLCAGHKGKDACQGDSGGPLVYQNYVIGIVSWGYGCAFENYPSVYTRVSEFLDFITERL</sequence>
<evidence type="ECO:0000256" key="4">
    <source>
        <dbReference type="ARBA" id="ARBA00022801"/>
    </source>
</evidence>
<dbReference type="InterPro" id="IPR018114">
    <property type="entry name" value="TRYPSIN_HIS"/>
</dbReference>
<dbReference type="InterPro" id="IPR009003">
    <property type="entry name" value="Peptidase_S1_PA"/>
</dbReference>
<keyword evidence="8" id="KW-0865">Zymogen</keyword>
<evidence type="ECO:0000313" key="17">
    <source>
        <dbReference type="EnsemblMetazoa" id="AEPI003516-PA"/>
    </source>
</evidence>
<keyword evidence="9" id="KW-1015">Disulfide bond</keyword>
<evidence type="ECO:0000256" key="6">
    <source>
        <dbReference type="ARBA" id="ARBA00022833"/>
    </source>
</evidence>
<dbReference type="GO" id="GO:0004222">
    <property type="term" value="F:metalloendopeptidase activity"/>
    <property type="evidence" value="ECO:0007669"/>
    <property type="project" value="UniProtKB-UniRule"/>
</dbReference>
<evidence type="ECO:0000256" key="12">
    <source>
        <dbReference type="PROSITE-ProRule" id="PRU01211"/>
    </source>
</evidence>
<feature type="chain" id="PRO_5008131086" description="Metalloendopeptidase" evidence="14">
    <location>
        <begin position="21"/>
        <end position="720"/>
    </location>
</feature>
<dbReference type="PANTHER" id="PTHR10127:SF814">
    <property type="entry name" value="MEPRIN A SUBUNIT BETA"/>
    <property type="match status" value="1"/>
</dbReference>
<feature type="binding site" evidence="12">
    <location>
        <position position="168"/>
    </location>
    <ligand>
        <name>Zn(2+)</name>
        <dbReference type="ChEBI" id="CHEBI:29105"/>
        <note>catalytic</note>
    </ligand>
</feature>
<dbReference type="InterPro" id="IPR024079">
    <property type="entry name" value="MetalloPept_cat_dom_sf"/>
</dbReference>
<keyword evidence="18" id="KW-1185">Reference proteome</keyword>
<keyword evidence="6 12" id="KW-0862">Zinc</keyword>
<dbReference type="InterPro" id="IPR043504">
    <property type="entry name" value="Peptidase_S1_PA_chymotrypsin"/>
</dbReference>
<keyword evidence="1 12" id="KW-0645">Protease</keyword>
<name>A0A182P9B2_9DIPT</name>
<dbReference type="Gene3D" id="2.40.10.10">
    <property type="entry name" value="Trypsin-like serine proteases"/>
    <property type="match status" value="1"/>
</dbReference>
<comment type="cofactor">
    <cofactor evidence="12">
        <name>Zn(2+)</name>
        <dbReference type="ChEBI" id="CHEBI:29105"/>
    </cofactor>
    <text evidence="12">Binds 1 zinc ion per subunit.</text>
</comment>
<dbReference type="PANTHER" id="PTHR10127">
    <property type="entry name" value="DISCOIDIN, CUB, EGF, LAMININ , AND ZINC METALLOPROTEASE DOMAIN CONTAINING"/>
    <property type="match status" value="1"/>
</dbReference>
<evidence type="ECO:0008006" key="19">
    <source>
        <dbReference type="Google" id="ProtNLM"/>
    </source>
</evidence>
<dbReference type="PROSITE" id="PS00134">
    <property type="entry name" value="TRYPSIN_HIS"/>
    <property type="match status" value="1"/>
</dbReference>
<comment type="similarity">
    <text evidence="11">Belongs to the peptidase S1 family. CLIP subfamily.</text>
</comment>
<evidence type="ECO:0000256" key="1">
    <source>
        <dbReference type="ARBA" id="ARBA00022670"/>
    </source>
</evidence>
<dbReference type="GO" id="GO:0006508">
    <property type="term" value="P:proteolysis"/>
    <property type="evidence" value="ECO:0007669"/>
    <property type="project" value="UniProtKB-KW"/>
</dbReference>
<keyword evidence="5 13" id="KW-0720">Serine protease</keyword>
<dbReference type="FunFam" id="3.40.390.10:FF:000015">
    <property type="entry name" value="Meprin A subunit"/>
    <property type="match status" value="1"/>
</dbReference>
<feature type="binding site" evidence="12">
    <location>
        <position position="158"/>
    </location>
    <ligand>
        <name>Zn(2+)</name>
        <dbReference type="ChEBI" id="CHEBI:29105"/>
        <note>catalytic</note>
    </ligand>
</feature>
<dbReference type="PRINTS" id="PR00480">
    <property type="entry name" value="ASTACIN"/>
</dbReference>
<keyword evidence="7 12" id="KW-0482">Metalloprotease</keyword>
<evidence type="ECO:0000256" key="8">
    <source>
        <dbReference type="ARBA" id="ARBA00023145"/>
    </source>
</evidence>
<dbReference type="PROSITE" id="PS51864">
    <property type="entry name" value="ASTACIN"/>
    <property type="match status" value="2"/>
</dbReference>
<feature type="binding site" evidence="12">
    <location>
        <position position="386"/>
    </location>
    <ligand>
        <name>Zn(2+)</name>
        <dbReference type="ChEBI" id="CHEBI:29105"/>
        <note>catalytic</note>
    </ligand>
</feature>